<dbReference type="Proteomes" id="UP001207654">
    <property type="component" value="Unassembled WGS sequence"/>
</dbReference>
<accession>A0ABT3ZZ38</accession>
<keyword evidence="2" id="KW-1185">Reference proteome</keyword>
<proteinExistence type="predicted"/>
<name>A0ABT3ZZ38_9BACT</name>
<dbReference type="EMBL" id="JAPNKA010000001">
    <property type="protein sequence ID" value="MCY1074004.1"/>
    <property type="molecule type" value="Genomic_DNA"/>
</dbReference>
<evidence type="ECO:0008006" key="3">
    <source>
        <dbReference type="Google" id="ProtNLM"/>
    </source>
</evidence>
<organism evidence="1 2">
    <name type="scientific">Archangium lansingense</name>
    <dbReference type="NCBI Taxonomy" id="2995310"/>
    <lineage>
        <taxon>Bacteria</taxon>
        <taxon>Pseudomonadati</taxon>
        <taxon>Myxococcota</taxon>
        <taxon>Myxococcia</taxon>
        <taxon>Myxococcales</taxon>
        <taxon>Cystobacterineae</taxon>
        <taxon>Archangiaceae</taxon>
        <taxon>Archangium</taxon>
    </lineage>
</organism>
<gene>
    <name evidence="1" type="ORF">OV287_05855</name>
</gene>
<evidence type="ECO:0000313" key="2">
    <source>
        <dbReference type="Proteomes" id="UP001207654"/>
    </source>
</evidence>
<dbReference type="RefSeq" id="WP_267532988.1">
    <property type="nucleotide sequence ID" value="NZ_JAPNKA010000001.1"/>
</dbReference>
<reference evidence="1 2" key="1">
    <citation type="submission" date="2022-11" db="EMBL/GenBank/DDBJ databases">
        <title>Minimal conservation of predation-associated metabolite biosynthetic gene clusters underscores biosynthetic potential of Myxococcota including descriptions for ten novel species: Archangium lansinium sp. nov., Myxococcus landrumus sp. nov., Nannocystis bai.</title>
        <authorList>
            <person name="Ahearne A."/>
            <person name="Stevens C."/>
            <person name="Phillips K."/>
        </authorList>
    </citation>
    <scope>NUCLEOTIDE SEQUENCE [LARGE SCALE GENOMIC DNA]</scope>
    <source>
        <strain evidence="1 2">MIWBW</strain>
    </source>
</reference>
<protein>
    <recommendedName>
        <fullName evidence="3">Immunity protein 49 of polymorphic toxin system</fullName>
    </recommendedName>
</protein>
<evidence type="ECO:0000313" key="1">
    <source>
        <dbReference type="EMBL" id="MCY1074004.1"/>
    </source>
</evidence>
<comment type="caution">
    <text evidence="1">The sequence shown here is derived from an EMBL/GenBank/DDBJ whole genome shotgun (WGS) entry which is preliminary data.</text>
</comment>
<sequence length="274" mass="31187">MRKNPTRLEALRANTISLLEEALQSIQARDVREYHGLSYFEAAYMYRRLALCDMLKDARADRFHVFLRKSALVRLHFLRLVAQGHATQPLYVCGSENRSLVDALATGEFGLAADIASVSTDRHTPSLEYEDDFLLYEFLRRSALALKSGDWSSLPGLLPRWEQVLEGGEDPYLDVCRALLARDPKAFHGALLTVITDRELRFREVTEESGPNADLRWTEGPVFLNGLAFLRIAERLELPTEPEYPTIPRLARLEMTLPTLRPDAWMDWSANVPA</sequence>